<dbReference type="GO" id="GO:0022857">
    <property type="term" value="F:transmembrane transporter activity"/>
    <property type="evidence" value="ECO:0007669"/>
    <property type="project" value="InterPro"/>
</dbReference>
<evidence type="ECO:0000313" key="11">
    <source>
        <dbReference type="Proteomes" id="UP000475214"/>
    </source>
</evidence>
<gene>
    <name evidence="10" type="ORF">G1H10_27750</name>
</gene>
<evidence type="ECO:0000256" key="2">
    <source>
        <dbReference type="ARBA" id="ARBA00007520"/>
    </source>
</evidence>
<dbReference type="InterPro" id="IPR020846">
    <property type="entry name" value="MFS_dom"/>
</dbReference>
<evidence type="ECO:0000256" key="6">
    <source>
        <dbReference type="ARBA" id="ARBA00022989"/>
    </source>
</evidence>
<keyword evidence="5 8" id="KW-0812">Transmembrane</keyword>
<feature type="transmembrane region" description="Helical" evidence="8">
    <location>
        <begin position="44"/>
        <end position="63"/>
    </location>
</feature>
<feature type="transmembrane region" description="Helical" evidence="8">
    <location>
        <begin position="466"/>
        <end position="488"/>
    </location>
</feature>
<dbReference type="CDD" id="cd17502">
    <property type="entry name" value="MFS_Azr1_MDR_like"/>
    <property type="match status" value="1"/>
</dbReference>
<dbReference type="GO" id="GO:0005886">
    <property type="term" value="C:plasma membrane"/>
    <property type="evidence" value="ECO:0007669"/>
    <property type="project" value="UniProtKB-SubCell"/>
</dbReference>
<dbReference type="AlphaFoldDB" id="A0A6L9SFU1"/>
<dbReference type="Gene3D" id="1.20.1250.20">
    <property type="entry name" value="MFS general substrate transporter like domains"/>
    <property type="match status" value="1"/>
</dbReference>
<sequence>MTHRQVVQAMSGLLLATFVSALSGTIVANAMPRILADLEGRQSQYTWIVAAHMLAATASGPIWGKLADRMSKRLLVEMSLSTFVVGTVLCGVSTSPEALIAFRAVQGVGSGGLLVLVQVARATLVSPRERARYVSYFSAVATVAMLAGPPLGGLVVDTPAMGWRWCFWIGTPFAIFALVVLHRTLHLPVTRTSTNVDWRGALLIPVGIGTILLWVTMAGNVFDWNSWMSAALAGGGLGLLAGAIMAERRAQDPIVPSTILRVRTVRLAITAAVGVSVVMICAMLFLAQYFQIARGYSPSQSGLLLLPLIVGSLIGTTVSGQLISRSGRWKRYLATSMVLTVAGTAALGAIGNISHWMLVGSALVVLGLGLGTGQQNLMLAVQNSAPDGDLGSATSTLMFFRSLGEAAGVSLLGALFAARVTSEIDQGLARQPGTEPLSGLQSSTIPELSSLAEPVRDVVQSAYADAVGMVFLAASALAVLALAAVAFIRETPLDNSSPSLLDRRSAD</sequence>
<feature type="transmembrane region" description="Helical" evidence="8">
    <location>
        <begin position="267"/>
        <end position="290"/>
    </location>
</feature>
<dbReference type="SUPFAM" id="SSF103473">
    <property type="entry name" value="MFS general substrate transporter"/>
    <property type="match status" value="1"/>
</dbReference>
<dbReference type="InterPro" id="IPR036259">
    <property type="entry name" value="MFS_trans_sf"/>
</dbReference>
<dbReference type="PRINTS" id="PR01036">
    <property type="entry name" value="TCRTETB"/>
</dbReference>
<evidence type="ECO:0000256" key="4">
    <source>
        <dbReference type="ARBA" id="ARBA00022475"/>
    </source>
</evidence>
<comment type="subcellular location">
    <subcellularLocation>
        <location evidence="1">Cell membrane</location>
        <topology evidence="1">Multi-pass membrane protein</topology>
    </subcellularLocation>
</comment>
<keyword evidence="6 8" id="KW-1133">Transmembrane helix</keyword>
<feature type="transmembrane region" description="Helical" evidence="8">
    <location>
        <begin position="302"/>
        <end position="320"/>
    </location>
</feature>
<evidence type="ECO:0000313" key="10">
    <source>
        <dbReference type="EMBL" id="NEE03969.1"/>
    </source>
</evidence>
<dbReference type="Proteomes" id="UP000475214">
    <property type="component" value="Unassembled WGS sequence"/>
</dbReference>
<dbReference type="InterPro" id="IPR011701">
    <property type="entry name" value="MFS"/>
</dbReference>
<keyword evidence="11" id="KW-1185">Reference proteome</keyword>
<protein>
    <submittedName>
        <fullName evidence="10">MFS transporter</fullName>
    </submittedName>
</protein>
<evidence type="ECO:0000256" key="1">
    <source>
        <dbReference type="ARBA" id="ARBA00004651"/>
    </source>
</evidence>
<feature type="transmembrane region" description="Helical" evidence="8">
    <location>
        <begin position="332"/>
        <end position="350"/>
    </location>
</feature>
<proteinExistence type="inferred from homology"/>
<feature type="transmembrane region" description="Helical" evidence="8">
    <location>
        <begin position="162"/>
        <end position="181"/>
    </location>
</feature>
<dbReference type="PROSITE" id="PS50850">
    <property type="entry name" value="MFS"/>
    <property type="match status" value="1"/>
</dbReference>
<comment type="caution">
    <text evidence="10">The sequence shown here is derived from an EMBL/GenBank/DDBJ whole genome shotgun (WGS) entry which is preliminary data.</text>
</comment>
<feature type="transmembrane region" description="Helical" evidence="8">
    <location>
        <begin position="75"/>
        <end position="94"/>
    </location>
</feature>
<name>A0A6L9SFU1_9ACTN</name>
<dbReference type="RefSeq" id="WP_163744097.1">
    <property type="nucleotide sequence ID" value="NZ_JAAGOA010000027.1"/>
</dbReference>
<evidence type="ECO:0000256" key="5">
    <source>
        <dbReference type="ARBA" id="ARBA00022692"/>
    </source>
</evidence>
<feature type="transmembrane region" description="Helical" evidence="8">
    <location>
        <begin position="100"/>
        <end position="121"/>
    </location>
</feature>
<evidence type="ECO:0000256" key="8">
    <source>
        <dbReference type="SAM" id="Phobius"/>
    </source>
</evidence>
<feature type="transmembrane region" description="Helical" evidence="8">
    <location>
        <begin position="133"/>
        <end position="156"/>
    </location>
</feature>
<evidence type="ECO:0000256" key="3">
    <source>
        <dbReference type="ARBA" id="ARBA00022448"/>
    </source>
</evidence>
<keyword evidence="3" id="KW-0813">Transport</keyword>
<dbReference type="FunFam" id="1.20.1720.10:FF:000004">
    <property type="entry name" value="EmrB/QacA family drug resistance transporter"/>
    <property type="match status" value="1"/>
</dbReference>
<dbReference type="PANTHER" id="PTHR23501:SF197">
    <property type="entry name" value="COMD"/>
    <property type="match status" value="1"/>
</dbReference>
<evidence type="ECO:0000259" key="9">
    <source>
        <dbReference type="PROSITE" id="PS50850"/>
    </source>
</evidence>
<feature type="transmembrane region" description="Helical" evidence="8">
    <location>
        <begin position="227"/>
        <end position="246"/>
    </location>
</feature>
<accession>A0A6L9SFU1</accession>
<dbReference type="PANTHER" id="PTHR23501">
    <property type="entry name" value="MAJOR FACILITATOR SUPERFAMILY"/>
    <property type="match status" value="1"/>
</dbReference>
<feature type="transmembrane region" description="Helical" evidence="8">
    <location>
        <begin position="202"/>
        <end position="221"/>
    </location>
</feature>
<reference evidence="10 11" key="1">
    <citation type="submission" date="2020-02" db="EMBL/GenBank/DDBJ databases">
        <authorList>
            <person name="Li X.-J."/>
            <person name="Han X.-M."/>
        </authorList>
    </citation>
    <scope>NUCLEOTIDE SEQUENCE [LARGE SCALE GENOMIC DNA]</scope>
    <source>
        <strain evidence="10 11">CCTCC AB 2017055</strain>
    </source>
</reference>
<keyword evidence="7 8" id="KW-0472">Membrane</keyword>
<organism evidence="10 11">
    <name type="scientific">Phytoactinopolyspora halotolerans</name>
    <dbReference type="NCBI Taxonomy" id="1981512"/>
    <lineage>
        <taxon>Bacteria</taxon>
        <taxon>Bacillati</taxon>
        <taxon>Actinomycetota</taxon>
        <taxon>Actinomycetes</taxon>
        <taxon>Jiangellales</taxon>
        <taxon>Jiangellaceae</taxon>
        <taxon>Phytoactinopolyspora</taxon>
    </lineage>
</organism>
<evidence type="ECO:0000256" key="7">
    <source>
        <dbReference type="ARBA" id="ARBA00023136"/>
    </source>
</evidence>
<dbReference type="Pfam" id="PF07690">
    <property type="entry name" value="MFS_1"/>
    <property type="match status" value="1"/>
</dbReference>
<feature type="domain" description="Major facilitator superfamily (MFS) profile" evidence="9">
    <location>
        <begin position="9"/>
        <end position="493"/>
    </location>
</feature>
<dbReference type="EMBL" id="JAAGOA010000027">
    <property type="protein sequence ID" value="NEE03969.1"/>
    <property type="molecule type" value="Genomic_DNA"/>
</dbReference>
<comment type="similarity">
    <text evidence="2">Belongs to the major facilitator superfamily. TCR/Tet family.</text>
</comment>
<keyword evidence="4" id="KW-1003">Cell membrane</keyword>
<dbReference type="Gene3D" id="1.20.1720.10">
    <property type="entry name" value="Multidrug resistance protein D"/>
    <property type="match status" value="1"/>
</dbReference>